<evidence type="ECO:0000313" key="2">
    <source>
        <dbReference type="EMBL" id="SHF53199.1"/>
    </source>
</evidence>
<proteinExistence type="predicted"/>
<accession>A0A1M5CER2</accession>
<dbReference type="OrthoDB" id="9808630at2"/>
<dbReference type="RefSeq" id="WP_073401844.1">
    <property type="nucleotide sequence ID" value="NZ_FQTV01000010.1"/>
</dbReference>
<feature type="chain" id="PRO_5013110115" description="Outer membrane protein beta-barrel domain-containing protein" evidence="1">
    <location>
        <begin position="25"/>
        <end position="433"/>
    </location>
</feature>
<organism evidence="2 3">
    <name type="scientific">Bacteroides luti</name>
    <dbReference type="NCBI Taxonomy" id="1297750"/>
    <lineage>
        <taxon>Bacteria</taxon>
        <taxon>Pseudomonadati</taxon>
        <taxon>Bacteroidota</taxon>
        <taxon>Bacteroidia</taxon>
        <taxon>Bacteroidales</taxon>
        <taxon>Bacteroidaceae</taxon>
        <taxon>Bacteroides</taxon>
    </lineage>
</organism>
<sequence length="433" mass="45612">MKTTTRYIIFLTASLILCCIPCKAQNKSGGVCLSLWKNIATQPSDTTQTTYLNLGIVSSLHQLKGIGLNVFGSFASNSVYGIQVSGLSNIAGGSMKGIQLSGLTNINGDEAAGFIGSGIANVTGNNLHGIGVSGLMNITGNNVKALLVSGMMNITGTTTTGVSIAGILNIEGGGMSKGIKMGGIGNIIGSDLSGVAVGGLMNISGNNTNGIQIASLTNISGGQTSGIQLSGLANISVHAKGLQIAGLGNVAQSLHGVQIGIYNRADFATDGVQIGIVNKSKSSAAAKFGLVNVNPDTRYQLMVYGGNTTKTNVAMRFKNKLFYTILGLGSHYFDFDKKISASAFYRTGLGFDIAKNLFLSGDLGYQHIETFHNKYEENIPERMYALQARINLEYHLTEKFGVFASGGYDVTRYYSKNKTFEDKPIVELGIVLF</sequence>
<dbReference type="STRING" id="1297750.SAMN05444405_11018"/>
<keyword evidence="3" id="KW-1185">Reference proteome</keyword>
<protein>
    <recommendedName>
        <fullName evidence="4">Outer membrane protein beta-barrel domain-containing protein</fullName>
    </recommendedName>
</protein>
<name>A0A1M5CER2_9BACE</name>
<reference evidence="2 3" key="1">
    <citation type="submission" date="2016-11" db="EMBL/GenBank/DDBJ databases">
        <authorList>
            <person name="Jaros S."/>
            <person name="Januszkiewicz K."/>
            <person name="Wedrychowicz H."/>
        </authorList>
    </citation>
    <scope>NUCLEOTIDE SEQUENCE [LARGE SCALE GENOMIC DNA]</scope>
    <source>
        <strain evidence="2 3">DSM 26991</strain>
    </source>
</reference>
<feature type="signal peptide" evidence="1">
    <location>
        <begin position="1"/>
        <end position="24"/>
    </location>
</feature>
<dbReference type="AlphaFoldDB" id="A0A1M5CER2"/>
<evidence type="ECO:0000256" key="1">
    <source>
        <dbReference type="SAM" id="SignalP"/>
    </source>
</evidence>
<evidence type="ECO:0000313" key="3">
    <source>
        <dbReference type="Proteomes" id="UP000184509"/>
    </source>
</evidence>
<evidence type="ECO:0008006" key="4">
    <source>
        <dbReference type="Google" id="ProtNLM"/>
    </source>
</evidence>
<dbReference type="Proteomes" id="UP000184509">
    <property type="component" value="Unassembled WGS sequence"/>
</dbReference>
<dbReference type="EMBL" id="FQTV01000010">
    <property type="protein sequence ID" value="SHF53199.1"/>
    <property type="molecule type" value="Genomic_DNA"/>
</dbReference>
<keyword evidence="1" id="KW-0732">Signal</keyword>
<gene>
    <name evidence="2" type="ORF">SAMN05444405_11018</name>
</gene>